<dbReference type="PANTHER" id="PTHR14241">
    <property type="entry name" value="INTERFERON-INDUCED PROTEIN 44"/>
    <property type="match status" value="1"/>
</dbReference>
<gene>
    <name evidence="6" type="primary">LOC116304716</name>
</gene>
<dbReference type="AlphaFoldDB" id="A0A6P8ITL4"/>
<name>A0A6P8ITL4_ACTTE</name>
<keyword evidence="1" id="KW-0342">GTP-binding</keyword>
<dbReference type="SUPFAM" id="SSF52540">
    <property type="entry name" value="P-loop containing nucleoside triphosphate hydrolases"/>
    <property type="match status" value="1"/>
</dbReference>
<evidence type="ECO:0000256" key="3">
    <source>
        <dbReference type="SAM" id="MobiDB-lite"/>
    </source>
</evidence>
<dbReference type="GeneID" id="116304716"/>
<keyword evidence="5" id="KW-1185">Reference proteome</keyword>
<dbReference type="Pfam" id="PF00735">
    <property type="entry name" value="Septin"/>
    <property type="match status" value="1"/>
</dbReference>
<organism evidence="5 6">
    <name type="scientific">Actinia tenebrosa</name>
    <name type="common">Australian red waratah sea anemone</name>
    <dbReference type="NCBI Taxonomy" id="6105"/>
    <lineage>
        <taxon>Eukaryota</taxon>
        <taxon>Metazoa</taxon>
        <taxon>Cnidaria</taxon>
        <taxon>Anthozoa</taxon>
        <taxon>Hexacorallia</taxon>
        <taxon>Actiniaria</taxon>
        <taxon>Actiniidae</taxon>
        <taxon>Actinia</taxon>
    </lineage>
</organism>
<sequence length="323" mass="36834">MSDNIEASRTRDKLKKKLLEYKAGSKIGLENFTDAEQGEMDDFQIRIAIFGQTGTGKSALINTIYKVLLSPDELPEEGEVAIVQSAGGEGTSILEEFFQERGFTVVDTRGFFDIDNELEETEFFRILYGTVKQGEEIDRQDRGQSQTARAGKGGYRLNKPPISHQVHVVLWVIKGDDVRVLNEDYHQKLNFVLHRLGRESITLLTVITHSDRIDSSKVEEVISKSREATKSLACHTFLVHNWIAGMSRLNAETEENVLTMLDTALECGERSVKIRQTKRRAEEIKAEKLEREIERSKVRMPKENVEELERLSNKNVNVVFNKF</sequence>
<keyword evidence="2" id="KW-0175">Coiled coil</keyword>
<accession>A0A6P8ITL4</accession>
<dbReference type="Gene3D" id="3.40.50.300">
    <property type="entry name" value="P-loop containing nucleotide triphosphate hydrolases"/>
    <property type="match status" value="1"/>
</dbReference>
<dbReference type="CDD" id="cd00882">
    <property type="entry name" value="Ras_like_GTPase"/>
    <property type="match status" value="1"/>
</dbReference>
<dbReference type="KEGG" id="aten:116304716"/>
<evidence type="ECO:0000313" key="6">
    <source>
        <dbReference type="RefSeq" id="XP_031570349.1"/>
    </source>
</evidence>
<dbReference type="InterPro" id="IPR027417">
    <property type="entry name" value="P-loop_NTPase"/>
</dbReference>
<dbReference type="InterPro" id="IPR030379">
    <property type="entry name" value="G_SEPTIN_dom"/>
</dbReference>
<keyword evidence="1" id="KW-0547">Nucleotide-binding</keyword>
<dbReference type="PANTHER" id="PTHR14241:SF32">
    <property type="entry name" value="VWFA DOMAIN-CONTAINING PROTEIN-RELATED"/>
    <property type="match status" value="1"/>
</dbReference>
<dbReference type="OrthoDB" id="25620at2759"/>
<dbReference type="Proteomes" id="UP000515163">
    <property type="component" value="Unplaced"/>
</dbReference>
<evidence type="ECO:0000256" key="1">
    <source>
        <dbReference type="RuleBase" id="RU004560"/>
    </source>
</evidence>
<evidence type="ECO:0000256" key="2">
    <source>
        <dbReference type="SAM" id="Coils"/>
    </source>
</evidence>
<proteinExistence type="inferred from homology"/>
<feature type="region of interest" description="Disordered" evidence="3">
    <location>
        <begin position="137"/>
        <end position="156"/>
    </location>
</feature>
<evidence type="ECO:0000313" key="5">
    <source>
        <dbReference type="Proteomes" id="UP000515163"/>
    </source>
</evidence>
<dbReference type="GO" id="GO:0005525">
    <property type="term" value="F:GTP binding"/>
    <property type="evidence" value="ECO:0007669"/>
    <property type="project" value="UniProtKB-KW"/>
</dbReference>
<reference evidence="6" key="1">
    <citation type="submission" date="2025-08" db="UniProtKB">
        <authorList>
            <consortium name="RefSeq"/>
        </authorList>
    </citation>
    <scope>IDENTIFICATION</scope>
    <source>
        <tissue evidence="6">Tentacle</tissue>
    </source>
</reference>
<comment type="similarity">
    <text evidence="1">Belongs to the TRAFAC class TrmE-Era-EngA-EngB-Septin-like GTPase superfamily. Septin GTPase family.</text>
</comment>
<feature type="coiled-coil region" evidence="2">
    <location>
        <begin position="274"/>
        <end position="306"/>
    </location>
</feature>
<feature type="domain" description="Septin-type G" evidence="4">
    <location>
        <begin position="42"/>
        <end position="226"/>
    </location>
</feature>
<dbReference type="RefSeq" id="XP_031570349.1">
    <property type="nucleotide sequence ID" value="XM_031714489.1"/>
</dbReference>
<protein>
    <submittedName>
        <fullName evidence="6">Uncharacterized protein LOC116304716</fullName>
    </submittedName>
</protein>
<evidence type="ECO:0000259" key="4">
    <source>
        <dbReference type="Pfam" id="PF00735"/>
    </source>
</evidence>
<dbReference type="InParanoid" id="A0A6P8ITL4"/>